<dbReference type="SUPFAM" id="SSF55136">
    <property type="entry name" value="Probable bacterial effector-binding domain"/>
    <property type="match status" value="1"/>
</dbReference>
<evidence type="ECO:0000313" key="3">
    <source>
        <dbReference type="Proteomes" id="UP000008805"/>
    </source>
</evidence>
<feature type="domain" description="AraC effector-binding" evidence="1">
    <location>
        <begin position="19"/>
        <end position="173"/>
    </location>
</feature>
<evidence type="ECO:0000313" key="2">
    <source>
        <dbReference type="EMBL" id="CBL03298.1"/>
    </source>
</evidence>
<evidence type="ECO:0000259" key="1">
    <source>
        <dbReference type="SMART" id="SM00871"/>
    </source>
</evidence>
<dbReference type="InterPro" id="IPR011256">
    <property type="entry name" value="Reg_factor_effector_dom_sf"/>
</dbReference>
<dbReference type="KEGG" id="gpa:GPA_01410"/>
<dbReference type="PANTHER" id="PTHR36444:SF2">
    <property type="entry name" value="TRANSCRIPTIONAL REGULATOR PROTEIN YOBU-RELATED"/>
    <property type="match status" value="1"/>
</dbReference>
<gene>
    <name evidence="2" type="ORF">GPA_01410</name>
</gene>
<reference evidence="2 3" key="1">
    <citation type="submission" date="2010-03" db="EMBL/GenBank/DDBJ databases">
        <title>The genome sequence of Gordonibacter pamelaeae 7-10-1-bT.</title>
        <authorList>
            <consortium name="metaHIT consortium -- http://www.metahit.eu/"/>
            <person name="Pajon A."/>
            <person name="Turner K."/>
            <person name="Parkhill J."/>
            <person name="Timmis K."/>
            <person name="Oxley A."/>
            <person name="Wurdemann D."/>
        </authorList>
    </citation>
    <scope>NUCLEOTIDE SEQUENCE [LARGE SCALE GENOMIC DNA]</scope>
    <source>
        <strain evidence="3">7-10-1-b</strain>
    </source>
</reference>
<dbReference type="Gene3D" id="3.20.80.10">
    <property type="entry name" value="Regulatory factor, effector binding domain"/>
    <property type="match status" value="1"/>
</dbReference>
<reference evidence="2 3" key="2">
    <citation type="submission" date="2010-03" db="EMBL/GenBank/DDBJ databases">
        <authorList>
            <person name="Pajon A."/>
        </authorList>
    </citation>
    <scope>NUCLEOTIDE SEQUENCE [LARGE SCALE GENOMIC DNA]</scope>
    <source>
        <strain evidence="3">7-10-1-b</strain>
    </source>
</reference>
<dbReference type="InterPro" id="IPR053182">
    <property type="entry name" value="YobU-like_regulator"/>
</dbReference>
<protein>
    <submittedName>
        <fullName evidence="2">Uncharacterized protein conserved in bacteria</fullName>
    </submittedName>
</protein>
<dbReference type="PANTHER" id="PTHR36444">
    <property type="entry name" value="TRANSCRIPTIONAL REGULATOR PROTEIN YOBU-RELATED"/>
    <property type="match status" value="1"/>
</dbReference>
<dbReference type="InterPro" id="IPR010499">
    <property type="entry name" value="AraC_E-bd"/>
</dbReference>
<keyword evidence="3" id="KW-1185">Reference proteome</keyword>
<dbReference type="SMART" id="SM00871">
    <property type="entry name" value="AraC_E_bind"/>
    <property type="match status" value="1"/>
</dbReference>
<sequence>MFGIVLLVNIHRFERTRTMQYEIVELPGRTIVGPTIRTSNNSPEEVAAIGQLWERFMGEGMDRTIPETRVEPYGCFGLYYDYDMSDMGYTMLVGCETSADAPEGMETQTIAAGRYAKIAIRGGDCVASVAKAWEEIWADEELTAKRAYTVDFEAYLPGEDMSCADIDVYVALR</sequence>
<organism evidence="2 3">
    <name type="scientific">Gordonibacter pamelaeae 7-10-1-b</name>
    <dbReference type="NCBI Taxonomy" id="657308"/>
    <lineage>
        <taxon>Bacteria</taxon>
        <taxon>Bacillati</taxon>
        <taxon>Actinomycetota</taxon>
        <taxon>Coriobacteriia</taxon>
        <taxon>Eggerthellales</taxon>
        <taxon>Eggerthellaceae</taxon>
        <taxon>Gordonibacter</taxon>
    </lineage>
</organism>
<dbReference type="AlphaFoldDB" id="D6E6F1"/>
<dbReference type="Proteomes" id="UP000008805">
    <property type="component" value="Chromosome"/>
</dbReference>
<dbReference type="HOGENOM" id="CLU_106591_1_0_11"/>
<accession>D6E6F1</accession>
<dbReference type="PATRIC" id="fig|657308.3.peg.994"/>
<dbReference type="Pfam" id="PF14526">
    <property type="entry name" value="Cass2"/>
    <property type="match status" value="1"/>
</dbReference>
<dbReference type="InterPro" id="IPR029441">
    <property type="entry name" value="Cass2"/>
</dbReference>
<dbReference type="EMBL" id="FP929047">
    <property type="protein sequence ID" value="CBL03298.1"/>
    <property type="molecule type" value="Genomic_DNA"/>
</dbReference>
<name>D6E6F1_9ACTN</name>
<proteinExistence type="predicted"/>